<dbReference type="EMBL" id="JYDS01000105">
    <property type="protein sequence ID" value="KRZ25262.1"/>
    <property type="molecule type" value="Genomic_DNA"/>
</dbReference>
<dbReference type="Proteomes" id="UP000054826">
    <property type="component" value="Unassembled WGS sequence"/>
</dbReference>
<sequence length="187" mass="21041">MEKKKELKQSGVFSFSPLPVRLEVKNEIYTAIATATAIALVQNYGNENFENPATAATAVALTWIKFLYFNNTYTELLKKTDKSQDHCIPAEERHTCIHWNWNILQTFVFSLLLMVGWVVECGKWKGTKQQMTIEEREKSDLLKSDETELRDAASSVADQRELDPSAGPATLLYAGREIAPSAIKIVA</sequence>
<evidence type="ECO:0000313" key="3">
    <source>
        <dbReference type="Proteomes" id="UP000054805"/>
    </source>
</evidence>
<keyword evidence="3" id="KW-1185">Reference proteome</keyword>
<evidence type="ECO:0000313" key="1">
    <source>
        <dbReference type="EMBL" id="KRZ25262.1"/>
    </source>
</evidence>
<organism evidence="1 3">
    <name type="scientific">Trichinella pseudospiralis</name>
    <name type="common">Parasitic roundworm</name>
    <dbReference type="NCBI Taxonomy" id="6337"/>
    <lineage>
        <taxon>Eukaryota</taxon>
        <taxon>Metazoa</taxon>
        <taxon>Ecdysozoa</taxon>
        <taxon>Nematoda</taxon>
        <taxon>Enoplea</taxon>
        <taxon>Dorylaimia</taxon>
        <taxon>Trichinellida</taxon>
        <taxon>Trichinellidae</taxon>
        <taxon>Trichinella</taxon>
    </lineage>
</organism>
<evidence type="ECO:0000313" key="2">
    <source>
        <dbReference type="EMBL" id="KRZ34014.1"/>
    </source>
</evidence>
<accession>A0A0V1IR29</accession>
<dbReference type="EMBL" id="JYDV01000100">
    <property type="protein sequence ID" value="KRZ34014.1"/>
    <property type="molecule type" value="Genomic_DNA"/>
</dbReference>
<dbReference type="Proteomes" id="UP000054805">
    <property type="component" value="Unassembled WGS sequence"/>
</dbReference>
<proteinExistence type="predicted"/>
<reference evidence="3 4" key="1">
    <citation type="submission" date="2015-01" db="EMBL/GenBank/DDBJ databases">
        <title>Evolution of Trichinella species and genotypes.</title>
        <authorList>
            <person name="Korhonen P.K."/>
            <person name="Edoardo P."/>
            <person name="Giuseppe L.R."/>
            <person name="Gasser R.B."/>
        </authorList>
    </citation>
    <scope>NUCLEOTIDE SEQUENCE [LARGE SCALE GENOMIC DNA]</scope>
    <source>
        <strain evidence="2">ISS176</strain>
        <strain evidence="1">ISS588</strain>
    </source>
</reference>
<gene>
    <name evidence="1" type="ORF">T4B_4624</name>
    <name evidence="2" type="ORF">T4C_9270</name>
</gene>
<comment type="caution">
    <text evidence="1">The sequence shown here is derived from an EMBL/GenBank/DDBJ whole genome shotgun (WGS) entry which is preliminary data.</text>
</comment>
<dbReference type="AlphaFoldDB" id="A0A0V1IR29"/>
<evidence type="ECO:0000313" key="4">
    <source>
        <dbReference type="Proteomes" id="UP000054826"/>
    </source>
</evidence>
<name>A0A0V1IR29_TRIPS</name>
<protein>
    <submittedName>
        <fullName evidence="1">Uncharacterized protein</fullName>
    </submittedName>
</protein>